<evidence type="ECO:0000256" key="1">
    <source>
        <dbReference type="ARBA" id="ARBA00022468"/>
    </source>
</evidence>
<dbReference type="InterPro" id="IPR001806">
    <property type="entry name" value="Small_GTPase"/>
</dbReference>
<keyword evidence="4" id="KW-1133">Transmembrane helix</keyword>
<dbReference type="PROSITE" id="PS50238">
    <property type="entry name" value="RHOGAP"/>
    <property type="match status" value="1"/>
</dbReference>
<dbReference type="InterPro" id="IPR039006">
    <property type="entry name" value="RhoGAP_pG2"/>
</dbReference>
<dbReference type="InterPro" id="IPR032835">
    <property type="entry name" value="RhoGAP-FF1"/>
</dbReference>
<dbReference type="InterPro" id="IPR057284">
    <property type="entry name" value="FF_RHG35_4th"/>
</dbReference>
<dbReference type="InterPro" id="IPR045786">
    <property type="entry name" value="RhoGAP_pG1_pG2"/>
</dbReference>
<dbReference type="SMART" id="SM00441">
    <property type="entry name" value="FF"/>
    <property type="match status" value="2"/>
</dbReference>
<comment type="caution">
    <text evidence="8">The sequence shown here is derived from an EMBL/GenBank/DDBJ whole genome shotgun (WGS) entry which is preliminary data.</text>
</comment>
<evidence type="ECO:0000259" key="7">
    <source>
        <dbReference type="PROSITE" id="PS51853"/>
    </source>
</evidence>
<evidence type="ECO:0000259" key="5">
    <source>
        <dbReference type="PROSITE" id="PS50238"/>
    </source>
</evidence>
<feature type="transmembrane region" description="Helical" evidence="4">
    <location>
        <begin position="1250"/>
        <end position="1270"/>
    </location>
</feature>
<dbReference type="Gene3D" id="1.10.555.10">
    <property type="entry name" value="Rho GTPase activation protein"/>
    <property type="match status" value="1"/>
</dbReference>
<evidence type="ECO:0000256" key="3">
    <source>
        <dbReference type="SAM" id="MobiDB-lite"/>
    </source>
</evidence>
<feature type="compositionally biased region" description="Basic and acidic residues" evidence="3">
    <location>
        <begin position="1704"/>
        <end position="1732"/>
    </location>
</feature>
<feature type="transmembrane region" description="Helical" evidence="4">
    <location>
        <begin position="1276"/>
        <end position="1301"/>
    </location>
</feature>
<dbReference type="EMBL" id="CAHIKZ030000153">
    <property type="protein sequence ID" value="CAE1156295.1"/>
    <property type="molecule type" value="Genomic_DNA"/>
</dbReference>
<dbReference type="InterPro" id="IPR008936">
    <property type="entry name" value="Rho_GTPase_activation_prot"/>
</dbReference>
<dbReference type="PROSITE" id="PS51852">
    <property type="entry name" value="PG1"/>
    <property type="match status" value="1"/>
</dbReference>
<feature type="domain" description="PG2 pseudoGTPase" evidence="7">
    <location>
        <begin position="779"/>
        <end position="938"/>
    </location>
</feature>
<dbReference type="GO" id="GO:0008361">
    <property type="term" value="P:regulation of cell size"/>
    <property type="evidence" value="ECO:0007669"/>
    <property type="project" value="TreeGrafter"/>
</dbReference>
<dbReference type="GO" id="GO:0003924">
    <property type="term" value="F:GTPase activity"/>
    <property type="evidence" value="ECO:0007669"/>
    <property type="project" value="InterPro"/>
</dbReference>
<dbReference type="Pfam" id="PF23083">
    <property type="entry name" value="FF_RHG35_4th"/>
    <property type="match status" value="1"/>
</dbReference>
<evidence type="ECO:0000313" key="8">
    <source>
        <dbReference type="EMBL" id="CAE1156295.1"/>
    </source>
</evidence>
<evidence type="ECO:0000256" key="4">
    <source>
        <dbReference type="SAM" id="Phobius"/>
    </source>
</evidence>
<keyword evidence="4" id="KW-0812">Transmembrane</keyword>
<protein>
    <submittedName>
        <fullName evidence="8">ARHGAP5</fullName>
    </submittedName>
</protein>
<dbReference type="InterPro" id="IPR039007">
    <property type="entry name" value="pG1"/>
</dbReference>
<dbReference type="Pfam" id="PF19518">
    <property type="entry name" value="RhoGAP_pG1_pG2"/>
    <property type="match status" value="1"/>
</dbReference>
<dbReference type="SMART" id="SM00324">
    <property type="entry name" value="RhoGAP"/>
    <property type="match status" value="1"/>
</dbReference>
<dbReference type="SUPFAM" id="SSF52540">
    <property type="entry name" value="P-loop containing nucleoside triphosphate hydrolases"/>
    <property type="match status" value="1"/>
</dbReference>
<dbReference type="Gene3D" id="1.10.10.440">
    <property type="entry name" value="FF domain"/>
    <property type="match status" value="2"/>
</dbReference>
<dbReference type="InterPro" id="IPR002713">
    <property type="entry name" value="FF_domain"/>
</dbReference>
<dbReference type="InterPro" id="IPR000198">
    <property type="entry name" value="RhoGAP_dom"/>
</dbReference>
<feature type="transmembrane region" description="Helical" evidence="4">
    <location>
        <begin position="1224"/>
        <end position="1243"/>
    </location>
</feature>
<keyword evidence="9" id="KW-1185">Reference proteome</keyword>
<keyword evidence="4" id="KW-0472">Membrane</keyword>
<dbReference type="Pfam" id="PF00071">
    <property type="entry name" value="Ras"/>
    <property type="match status" value="1"/>
</dbReference>
<evidence type="ECO:0000256" key="2">
    <source>
        <dbReference type="ARBA" id="ARBA00022737"/>
    </source>
</evidence>
<dbReference type="InterPro" id="IPR027417">
    <property type="entry name" value="P-loop_NTPase"/>
</dbReference>
<dbReference type="Gene3D" id="3.40.50.300">
    <property type="entry name" value="P-loop containing nucleotide triphosphate hydrolases"/>
    <property type="match status" value="1"/>
</dbReference>
<reference evidence="8" key="1">
    <citation type="submission" date="2021-01" db="EMBL/GenBank/DDBJ databases">
        <authorList>
            <person name="Li R."/>
            <person name="Bekaert M."/>
        </authorList>
    </citation>
    <scope>NUCLEOTIDE SEQUENCE</scope>
    <source>
        <strain evidence="8">Farmed</strain>
    </source>
</reference>
<evidence type="ECO:0000259" key="6">
    <source>
        <dbReference type="PROSITE" id="PS51852"/>
    </source>
</evidence>
<dbReference type="InterPro" id="IPR036517">
    <property type="entry name" value="FF_domain_sf"/>
</dbReference>
<dbReference type="InterPro" id="IPR051978">
    <property type="entry name" value="Rho-GAP_domain"/>
</dbReference>
<dbReference type="GO" id="GO:0005525">
    <property type="term" value="F:GTP binding"/>
    <property type="evidence" value="ECO:0007669"/>
    <property type="project" value="InterPro"/>
</dbReference>
<dbReference type="PANTHER" id="PTHR46005:SF4">
    <property type="entry name" value="RHO GTPASE-ACTIVATING PROTEIN 190"/>
    <property type="match status" value="1"/>
</dbReference>
<dbReference type="Pfam" id="PF16512">
    <property type="entry name" value="RhoGAP-FF1"/>
    <property type="match status" value="1"/>
</dbReference>
<evidence type="ECO:0000313" key="9">
    <source>
        <dbReference type="Proteomes" id="UP000597762"/>
    </source>
</evidence>
<dbReference type="GO" id="GO:0005829">
    <property type="term" value="C:cytosol"/>
    <property type="evidence" value="ECO:0007669"/>
    <property type="project" value="TreeGrafter"/>
</dbReference>
<name>A0A812AT77_ACAPH</name>
<dbReference type="SUPFAM" id="SSF48350">
    <property type="entry name" value="GTPase activation domain, GAP"/>
    <property type="match status" value="1"/>
</dbReference>
<dbReference type="PANTHER" id="PTHR46005">
    <property type="entry name" value="RHO GTPASE-ACTIVATING PROTEIN 190"/>
    <property type="match status" value="1"/>
</dbReference>
<dbReference type="GO" id="GO:0050770">
    <property type="term" value="P:regulation of axonogenesis"/>
    <property type="evidence" value="ECO:0007669"/>
    <property type="project" value="TreeGrafter"/>
</dbReference>
<feature type="domain" description="PG1 pseudoGTPase" evidence="6">
    <location>
        <begin position="590"/>
        <end position="765"/>
    </location>
</feature>
<feature type="domain" description="Rho-GAP" evidence="5">
    <location>
        <begin position="1752"/>
        <end position="1942"/>
    </location>
</feature>
<keyword evidence="2" id="KW-0677">Repeat</keyword>
<organism evidence="8 9">
    <name type="scientific">Acanthosepion pharaonis</name>
    <name type="common">Pharaoh cuttlefish</name>
    <name type="synonym">Sepia pharaonis</name>
    <dbReference type="NCBI Taxonomy" id="158019"/>
    <lineage>
        <taxon>Eukaryota</taxon>
        <taxon>Metazoa</taxon>
        <taxon>Spiralia</taxon>
        <taxon>Lophotrochozoa</taxon>
        <taxon>Mollusca</taxon>
        <taxon>Cephalopoda</taxon>
        <taxon>Coleoidea</taxon>
        <taxon>Decapodiformes</taxon>
        <taxon>Sepiida</taxon>
        <taxon>Sepiina</taxon>
        <taxon>Sepiidae</taxon>
        <taxon>Acanthosepion</taxon>
    </lineage>
</organism>
<dbReference type="PROSITE" id="PS51853">
    <property type="entry name" value="PG2"/>
    <property type="match status" value="1"/>
</dbReference>
<dbReference type="OrthoDB" id="9994905at2759"/>
<feature type="region of interest" description="Disordered" evidence="3">
    <location>
        <begin position="1704"/>
        <end position="1744"/>
    </location>
</feature>
<dbReference type="Proteomes" id="UP000597762">
    <property type="component" value="Unassembled WGS sequence"/>
</dbReference>
<dbReference type="GO" id="GO:0007266">
    <property type="term" value="P:Rho protein signal transduction"/>
    <property type="evidence" value="ECO:0007669"/>
    <property type="project" value="TreeGrafter"/>
</dbReference>
<dbReference type="Pfam" id="PF00620">
    <property type="entry name" value="RhoGAP"/>
    <property type="match status" value="1"/>
</dbReference>
<accession>A0A812AT77</accession>
<dbReference type="CDD" id="cd22207">
    <property type="entry name" value="pseudoGTPaseD_p190RhoGAP"/>
    <property type="match status" value="1"/>
</dbReference>
<sequence>MAKRTESRTFNISVIGLSGTEKEKGLTGVGKSCLCNRFMRPLANDYHGEHISVLSQSDFGGRVINNDHFLYWGDICKTDEGVDHTFHVIEQTEFTDDVSFQPFKTGKYEPYSKRCISTKVQSAEKLMYICKEQLGMETDSAYEQKLMPDGKLNIDGFMVLFDVSSVHNRPIERQVEFVSNILQSLQKIRKPVVLATTKHDEAVERFCKEAVALVTRSKVNIPIVETSALENINVELAFMTLAHLIDGTKVRKKIIPFADAYRARKDVLEVATKAYKKLLNTQVTDPKALWTTWKKKFMKESDYIHYVDLFGTEQAMEHFRKHTKQLREEQLRRRELHYLDSLPSVLQHFFPSLDVISDKSWISCQNYIYRHPDMPKFFVNIGGDGQSWRDGDWLDNDDKRLPFDLLKSSEAETTFKNHVNALQEQHKKFELKRKFKDFLEENKQVKPGKPISETYICFVGKECYNGLNERERDEVYEQHQADLRQRAKLDFQELMWEKSEVFTELNPSVRLTQDDLKIITNALQNDSRYQLLDRLEEDRKVMILNHLGFIQCPSKERCYFRENCVEAMAQKILAYKPTRPDASESSQAQNGAEQPFNLVLLGKDGLASEVNLEIRDLCVEDEYSCQNIMFSLDYRPIDGDVSQEQHAFVTPTFKPHGCVCVYNSVHTFEYVRYSLEQTWLSDLACEDGQVLDRLRFVIIQIHNSMISDREVEQLREQGWQLATKLQCKFYYIPHELDASERRKISQVQIEKALQSIIRPVASGLLSSWHCSDFLEADLKIAVCMMCGDKFSIEFSLAPLLNQDFFRVINEENGQWMIEVFLDDMRVRVEIILTSYHGANLMKDELFHGYLLIYSAQRRASLSTMRAFASHLRHQLPILVLAITDSTSTADEHVKTLISEGNAVADILKAHFMTTPPHFQHQHSIFNPFFKDAWERREDTESFFHHVSEPPSNILFELNPTIEKRPPAPLPKPNDLYHTTKSSTINRCISPDWGCQSTEESEPLYDHLVFPNQYHSDSEHERVSSPSPPPVSSLTDYEIISSVAAQTNGEHLIKPSQVKSRRNKCVGPDEDDLEEQYREHHRKSYPAADVTDAMHLFSLYGISDPVAEADLHPPSAYYPFKKSSSMGLASKEELEGLLEFPVYDSPTCQADDTVWAENNLYKSTKGSTKASGNRLEPGPLNRKQYEPVAKVITRNITNARNMPTSGRLQAPLAVPEPIEIADYEFVSLFVFLDFSFSFFLHSFFLHSFPTLSFLFFFLYYFFFSLFLIHYFKLLFPYIFQLSLHSFQVSPFLSSFIFIILLFQHLPSFPFFYFSALISYCLSLCSLLVSPVKGFFSLFSLMQDAVPQSPPESDYALVEDALPAGKVHRIKSTRKKEHKVFGTTDSEDSEFSSLERDRMSSFGYRVNRHPTPYKMHHTQRYDDIYMTLEPDERHLQGYFYHRADLLSCWFGCTTNTAVLTAADAVSHPLSPSTNIFSSILSIAFLHYTLFRSQSPSEGSEGTGDELLLRRKPRSFKKKCRSSPTMESSTCTISPPLSDSDNLNVFSTLTLFLYKHTHTFLYYSPSYLTLYHSLSFPLIPPLYHSISFPLIPPLYHSLSFPLIPPLYHSISFSLTLTLYYYFHSLSLSLFMLLLLLHDIYLGWNLKCLDFLGDFFSYLSQFFGGTISPRVEYSSSTLSKYGTLVDEYGDLTDSGNWKDMFNVKIRHKDSTTDRAKKKEEKRRQKEEEKKLKEQQKLQKKIKKKDGKVSSASQSGSVLEDYTMSPRYPRVPLFVEKCVQFIEEEGLTAEGIYRVPGNRAQVELLLTKFQEDPSVDIQSLDIQVNAVATALKGFFNDLMEALLPSTLINELTEASGFPDKSSRLLALRGVLKKLPLTNYEVLKYLITHFNRIGRHYDTNNMDSKNLARCWWPTLIRMDFQSYGELTYNSRIPLEILQTLIEQSGFFFHGENQV</sequence>
<keyword evidence="1" id="KW-0343">GTPase activation</keyword>
<dbReference type="GO" id="GO:0005096">
    <property type="term" value="F:GTPase activator activity"/>
    <property type="evidence" value="ECO:0007669"/>
    <property type="project" value="UniProtKB-KW"/>
</dbReference>
<feature type="transmembrane region" description="Helical" evidence="4">
    <location>
        <begin position="1308"/>
        <end position="1327"/>
    </location>
</feature>
<gene>
    <name evidence="8" type="ORF">SPHA_4716</name>
</gene>
<proteinExistence type="predicted"/>